<proteinExistence type="predicted"/>
<evidence type="ECO:0000313" key="1">
    <source>
        <dbReference type="EMBL" id="ADO99051.1"/>
    </source>
</evidence>
<evidence type="ECO:0000313" key="2">
    <source>
        <dbReference type="Proteomes" id="UP000006532"/>
    </source>
</evidence>
<sequence>MTTTNPNAVGDYENLNRAFDLDFLNYEPNENLLFNTELLNRCREECKHTIDFKVATYGGKMVTNVLELIDIRTIHPAGKEIKNNKTGKVLPKGFQIRVDTNIDNKHKTSILEDIWNKDWNPSAPAMVFFRLPEEYQYVGEDGILVVWGIADGSHRFDAASDDHQTSVIGWLIEMEVDKIRKFANAELNRVKYGAKDRSNEDIAGSVCVSYRDETSDLYARIKNAEEGEINQILLDEILTYHVHVKTANAILRAVQHDPNVVVDRKQYDSTRMENYLAEHKIDWITTKEDYHHYVSNKGVRVIVIQDQGTSHIITAHHICQLIQISDKPITVAFSVNKTSKLTKENAEAERLSFKRKVINTIKVMGLGYKAMFEDLTAVNPSWVCFPELADEFDDGLINLS</sequence>
<dbReference type="EMBL" id="GU071103">
    <property type="protein sequence ID" value="ADO99051.1"/>
    <property type="molecule type" value="Genomic_DNA"/>
</dbReference>
<accession>E3SNH0</accession>
<gene>
    <name evidence="1" type="ORF">PSSM7_052</name>
</gene>
<protein>
    <submittedName>
        <fullName evidence="1">Uncharacterized protein</fullName>
    </submittedName>
</protein>
<dbReference type="GeneID" id="10329553"/>
<dbReference type="KEGG" id="vg:10329553"/>
<keyword evidence="2" id="KW-1185">Reference proteome</keyword>
<organism evidence="1 2">
    <name type="scientific">Prochlorococcus phage P-SSM7</name>
    <dbReference type="NCBI Taxonomy" id="445688"/>
    <lineage>
        <taxon>Viruses</taxon>
        <taxon>Duplodnaviria</taxon>
        <taxon>Heunggongvirae</taxon>
        <taxon>Uroviricota</taxon>
        <taxon>Caudoviricetes</taxon>
        <taxon>Pantevenvirales</taxon>
        <taxon>Kyanoviridae</taxon>
        <taxon>Palaemonvirus</taxon>
        <taxon>Palaemonvirus pssm7</taxon>
    </lineage>
</organism>
<dbReference type="RefSeq" id="YP_004324883.1">
    <property type="nucleotide sequence ID" value="NC_015290.1"/>
</dbReference>
<dbReference type="Proteomes" id="UP000006532">
    <property type="component" value="Segment"/>
</dbReference>
<name>E3SNH0_9CAUD</name>
<reference evidence="1 2" key="1">
    <citation type="journal article" date="2010" name="Environ. Microbiol.">
        <title>Genomic analysis of oceanic cyanobacterial myoviruses compared with T4-like myoviruses from diverse hosts and environments.</title>
        <authorList>
            <person name="Sullivan M.B."/>
            <person name="Huang K.H."/>
            <person name="Ignacio-Espinoza J.C."/>
            <person name="Berlin A.M."/>
            <person name="Kelly L."/>
            <person name="Weigele P.R."/>
            <person name="DeFrancesco A.S."/>
            <person name="Kern S.E."/>
            <person name="Thompson L.R."/>
            <person name="Young S."/>
            <person name="Yandava C."/>
            <person name="Fu R."/>
            <person name="Krastins B."/>
            <person name="Chase M."/>
            <person name="Sarracino D."/>
            <person name="Osburne M.S."/>
            <person name="Henn M.R."/>
            <person name="Chisholm S.W."/>
        </authorList>
    </citation>
    <scope>NUCLEOTIDE SEQUENCE [LARGE SCALE GENOMIC DNA]</scope>
    <source>
        <strain evidence="1">NATL1A-15</strain>
    </source>
</reference>